<dbReference type="EMBL" id="JXTC01000443">
    <property type="protein sequence ID" value="PON53534.1"/>
    <property type="molecule type" value="Genomic_DNA"/>
</dbReference>
<organism evidence="2 3">
    <name type="scientific">Trema orientale</name>
    <name type="common">Charcoal tree</name>
    <name type="synonym">Celtis orientalis</name>
    <dbReference type="NCBI Taxonomy" id="63057"/>
    <lineage>
        <taxon>Eukaryota</taxon>
        <taxon>Viridiplantae</taxon>
        <taxon>Streptophyta</taxon>
        <taxon>Embryophyta</taxon>
        <taxon>Tracheophyta</taxon>
        <taxon>Spermatophyta</taxon>
        <taxon>Magnoliopsida</taxon>
        <taxon>eudicotyledons</taxon>
        <taxon>Gunneridae</taxon>
        <taxon>Pentapetalae</taxon>
        <taxon>rosids</taxon>
        <taxon>fabids</taxon>
        <taxon>Rosales</taxon>
        <taxon>Cannabaceae</taxon>
        <taxon>Trema</taxon>
    </lineage>
</organism>
<dbReference type="Proteomes" id="UP000237000">
    <property type="component" value="Unassembled WGS sequence"/>
</dbReference>
<accession>A0A2P5BXL9</accession>
<dbReference type="AlphaFoldDB" id="A0A2P5BXL9"/>
<evidence type="ECO:0000313" key="2">
    <source>
        <dbReference type="EMBL" id="PON53534.1"/>
    </source>
</evidence>
<protein>
    <submittedName>
        <fullName evidence="2">Uncharacterized protein</fullName>
    </submittedName>
</protein>
<evidence type="ECO:0000313" key="3">
    <source>
        <dbReference type="Proteomes" id="UP000237000"/>
    </source>
</evidence>
<feature type="compositionally biased region" description="Acidic residues" evidence="1">
    <location>
        <begin position="51"/>
        <end position="61"/>
    </location>
</feature>
<reference evidence="3" key="1">
    <citation type="submission" date="2016-06" db="EMBL/GenBank/DDBJ databases">
        <title>Parallel loss of symbiosis genes in relatives of nitrogen-fixing non-legume Parasponia.</title>
        <authorList>
            <person name="Van Velzen R."/>
            <person name="Holmer R."/>
            <person name="Bu F."/>
            <person name="Rutten L."/>
            <person name="Van Zeijl A."/>
            <person name="Liu W."/>
            <person name="Santuari L."/>
            <person name="Cao Q."/>
            <person name="Sharma T."/>
            <person name="Shen D."/>
            <person name="Roswanjaya Y."/>
            <person name="Wardhani T."/>
            <person name="Kalhor M.S."/>
            <person name="Jansen J."/>
            <person name="Van den Hoogen J."/>
            <person name="Gungor B."/>
            <person name="Hartog M."/>
            <person name="Hontelez J."/>
            <person name="Verver J."/>
            <person name="Yang W.-C."/>
            <person name="Schijlen E."/>
            <person name="Repin R."/>
            <person name="Schilthuizen M."/>
            <person name="Schranz E."/>
            <person name="Heidstra R."/>
            <person name="Miyata K."/>
            <person name="Fedorova E."/>
            <person name="Kohlen W."/>
            <person name="Bisseling T."/>
            <person name="Smit S."/>
            <person name="Geurts R."/>
        </authorList>
    </citation>
    <scope>NUCLEOTIDE SEQUENCE [LARGE SCALE GENOMIC DNA]</scope>
    <source>
        <strain evidence="3">cv. RG33-2</strain>
    </source>
</reference>
<gene>
    <name evidence="2" type="ORF">TorRG33x02_305220</name>
</gene>
<feature type="region of interest" description="Disordered" evidence="1">
    <location>
        <begin position="44"/>
        <end position="68"/>
    </location>
</feature>
<dbReference type="OrthoDB" id="10387949at2759"/>
<keyword evidence="3" id="KW-1185">Reference proteome</keyword>
<name>A0A2P5BXL9_TREOI</name>
<proteinExistence type="predicted"/>
<evidence type="ECO:0000256" key="1">
    <source>
        <dbReference type="SAM" id="MobiDB-lite"/>
    </source>
</evidence>
<comment type="caution">
    <text evidence="2">The sequence shown here is derived from an EMBL/GenBank/DDBJ whole genome shotgun (WGS) entry which is preliminary data.</text>
</comment>
<dbReference type="InParanoid" id="A0A2P5BXL9"/>
<sequence>MGGDDEEGDEACVVQEGQLEVAVHGDPAEVEPHGHAEDQVAAELSGAAAGVDDDDGDDPVVEDQASSP</sequence>